<evidence type="ECO:0000313" key="2">
    <source>
        <dbReference type="EMBL" id="QUN06517.1"/>
    </source>
</evidence>
<accession>A0ABX7YV16</accession>
<proteinExistence type="predicted"/>
<keyword evidence="1" id="KW-1133">Transmembrane helix</keyword>
<feature type="transmembrane region" description="Helical" evidence="1">
    <location>
        <begin position="88"/>
        <end position="107"/>
    </location>
</feature>
<keyword evidence="1" id="KW-0472">Membrane</keyword>
<dbReference type="Proteomes" id="UP000679575">
    <property type="component" value="Chromosome"/>
</dbReference>
<reference evidence="2 3" key="1">
    <citation type="submission" date="2021-04" db="EMBL/GenBank/DDBJ databases">
        <title>Novel species identification of genus Shewanella.</title>
        <authorList>
            <person name="Liu G."/>
        </authorList>
    </citation>
    <scope>NUCLEOTIDE SEQUENCE [LARGE SCALE GENOMIC DNA]</scope>
    <source>
        <strain evidence="2 3">FJAT-54481</strain>
    </source>
</reference>
<evidence type="ECO:0000256" key="1">
    <source>
        <dbReference type="SAM" id="Phobius"/>
    </source>
</evidence>
<organism evidence="2 3">
    <name type="scientific">Shewanella yunxiaonensis</name>
    <dbReference type="NCBI Taxonomy" id="2829809"/>
    <lineage>
        <taxon>Bacteria</taxon>
        <taxon>Pseudomonadati</taxon>
        <taxon>Pseudomonadota</taxon>
        <taxon>Gammaproteobacteria</taxon>
        <taxon>Alteromonadales</taxon>
        <taxon>Shewanellaceae</taxon>
        <taxon>Shewanella</taxon>
    </lineage>
</organism>
<evidence type="ECO:0000313" key="3">
    <source>
        <dbReference type="Proteomes" id="UP000679575"/>
    </source>
</evidence>
<sequence>MPKAMFDHSLTMLVSVVALILLSLSFSGEYFTPLMKLPPLALVAGILVTTGIGIWSVQLGGRAIWALPLAYLLMLALGTVVAPSSVVLIIAKASILLSVFIVGMLIAGNVKLSTHVAAALVGMLAFSHGYAYGHVNLGLMGWQHGVSIYDWLLMMLPGLVAAILMSLFGEATCSTLVKTHHKPIAYSIGGMMLFAGLMMVLLE</sequence>
<keyword evidence="1" id="KW-0812">Transmembrane</keyword>
<dbReference type="EMBL" id="CP073587">
    <property type="protein sequence ID" value="QUN06517.1"/>
    <property type="molecule type" value="Genomic_DNA"/>
</dbReference>
<keyword evidence="3" id="KW-1185">Reference proteome</keyword>
<protein>
    <submittedName>
        <fullName evidence="2">HupE/UreJ family protein</fullName>
    </submittedName>
</protein>
<feature type="transmembrane region" description="Helical" evidence="1">
    <location>
        <begin position="151"/>
        <end position="172"/>
    </location>
</feature>
<feature type="transmembrane region" description="Helical" evidence="1">
    <location>
        <begin position="114"/>
        <end position="131"/>
    </location>
</feature>
<dbReference type="Pfam" id="PF04955">
    <property type="entry name" value="HupE_UreJ"/>
    <property type="match status" value="1"/>
</dbReference>
<dbReference type="RefSeq" id="WP_212595531.1">
    <property type="nucleotide sequence ID" value="NZ_CP073587.1"/>
</dbReference>
<gene>
    <name evidence="2" type="ORF">KDN34_03395</name>
</gene>
<dbReference type="InterPro" id="IPR007038">
    <property type="entry name" value="HupE_UreJ"/>
</dbReference>
<feature type="transmembrane region" description="Helical" evidence="1">
    <location>
        <begin position="64"/>
        <end position="82"/>
    </location>
</feature>
<name>A0ABX7YV16_9GAMM</name>
<feature type="transmembrane region" description="Helical" evidence="1">
    <location>
        <begin position="184"/>
        <end position="202"/>
    </location>
</feature>
<feature type="transmembrane region" description="Helical" evidence="1">
    <location>
        <begin position="37"/>
        <end position="57"/>
    </location>
</feature>